<keyword evidence="6 7" id="KW-0472">Membrane</keyword>
<dbReference type="GO" id="GO:0015093">
    <property type="term" value="F:ferrous iron transmembrane transporter activity"/>
    <property type="evidence" value="ECO:0007669"/>
    <property type="project" value="TreeGrafter"/>
</dbReference>
<evidence type="ECO:0000256" key="3">
    <source>
        <dbReference type="ARBA" id="ARBA00022496"/>
    </source>
</evidence>
<keyword evidence="5 7" id="KW-1133">Transmembrane helix</keyword>
<keyword evidence="3" id="KW-0406">Ion transport</keyword>
<evidence type="ECO:0008006" key="10">
    <source>
        <dbReference type="Google" id="ProtNLM"/>
    </source>
</evidence>
<dbReference type="OrthoDB" id="4364at2759"/>
<dbReference type="EMBL" id="QEAO01000006">
    <property type="protein sequence ID" value="TPX35995.1"/>
    <property type="molecule type" value="Genomic_DNA"/>
</dbReference>
<reference evidence="8 9" key="1">
    <citation type="journal article" date="2019" name="Sci. Rep.">
        <title>Comparative genomics of chytrid fungi reveal insights into the obligate biotrophic and pathogenic lifestyle of Synchytrium endobioticum.</title>
        <authorList>
            <person name="van de Vossenberg B.T.L.H."/>
            <person name="Warris S."/>
            <person name="Nguyen H.D.T."/>
            <person name="van Gent-Pelzer M.P.E."/>
            <person name="Joly D.L."/>
            <person name="van de Geest H.C."/>
            <person name="Bonants P.J.M."/>
            <person name="Smith D.S."/>
            <person name="Levesque C.A."/>
            <person name="van der Lee T.A.J."/>
        </authorList>
    </citation>
    <scope>NUCLEOTIDE SEQUENCE [LARGE SCALE GENOMIC DNA]</scope>
    <source>
        <strain evidence="8 9">JEL517</strain>
    </source>
</reference>
<dbReference type="RefSeq" id="XP_031026380.1">
    <property type="nucleotide sequence ID" value="XM_031167783.1"/>
</dbReference>
<evidence type="ECO:0000313" key="8">
    <source>
        <dbReference type="EMBL" id="TPX35995.1"/>
    </source>
</evidence>
<keyword evidence="9" id="KW-1185">Reference proteome</keyword>
<evidence type="ECO:0000256" key="7">
    <source>
        <dbReference type="SAM" id="Phobius"/>
    </source>
</evidence>
<name>A0A507CEI9_9FUNG</name>
<sequence>MVQLFNVGALFILFRETVEGAIILSVLLRAVDKTVEDPLRRKVLKKHVWAGVIIGGLISIIVGGGFAVAFWVLGQDVFGNSKAVWEGSFQAIAAILLTFLAFAMLKVSHLYHKWEAKIHKAAHEALKKPDFFGLEDETNGTSSSSHQHINSLAKLPRKSFFREYSFGILSFTIVIREGMESVLFLTGVGQSDPISLIIPGVVGFILGILVGYLVWRGAGKMRLDLFFRISAVFLFIVAAGLASNAAAAFESYNVSRVLARLGSQIVLDST</sequence>
<dbReference type="Proteomes" id="UP000319731">
    <property type="component" value="Unassembled WGS sequence"/>
</dbReference>
<feature type="transmembrane region" description="Helical" evidence="7">
    <location>
        <begin position="91"/>
        <end position="111"/>
    </location>
</feature>
<evidence type="ECO:0000256" key="6">
    <source>
        <dbReference type="ARBA" id="ARBA00023136"/>
    </source>
</evidence>
<dbReference type="InterPro" id="IPR004923">
    <property type="entry name" value="FTR1/Fip1/EfeU"/>
</dbReference>
<evidence type="ECO:0000256" key="5">
    <source>
        <dbReference type="ARBA" id="ARBA00022989"/>
    </source>
</evidence>
<dbReference type="PANTHER" id="PTHR31632:SF2">
    <property type="entry name" value="PLASMA MEMBRANE IRON PERMEASE"/>
    <property type="match status" value="1"/>
</dbReference>
<keyword evidence="3" id="KW-0408">Iron</keyword>
<evidence type="ECO:0000256" key="1">
    <source>
        <dbReference type="ARBA" id="ARBA00004141"/>
    </source>
</evidence>
<evidence type="ECO:0000313" key="9">
    <source>
        <dbReference type="Proteomes" id="UP000319731"/>
    </source>
</evidence>
<keyword evidence="3" id="KW-0410">Iron transport</keyword>
<comment type="similarity">
    <text evidence="2">Belongs to the oxidase-dependent Fe transporter (OFeT) (TC 9.A.10.1) family.</text>
</comment>
<feature type="transmembrane region" description="Helical" evidence="7">
    <location>
        <begin position="6"/>
        <end position="28"/>
    </location>
</feature>
<evidence type="ECO:0000256" key="4">
    <source>
        <dbReference type="ARBA" id="ARBA00022692"/>
    </source>
</evidence>
<keyword evidence="4 7" id="KW-0812">Transmembrane</keyword>
<proteinExistence type="inferred from homology"/>
<dbReference type="PANTHER" id="PTHR31632">
    <property type="entry name" value="IRON TRANSPORTER FTH1"/>
    <property type="match status" value="1"/>
</dbReference>
<comment type="subcellular location">
    <subcellularLocation>
        <location evidence="1">Membrane</location>
        <topology evidence="1">Multi-pass membrane protein</topology>
    </subcellularLocation>
</comment>
<keyword evidence="3" id="KW-0813">Transport</keyword>
<evidence type="ECO:0000256" key="2">
    <source>
        <dbReference type="ARBA" id="ARBA00008333"/>
    </source>
</evidence>
<dbReference type="STRING" id="1806994.A0A507CEI9"/>
<dbReference type="AlphaFoldDB" id="A0A507CEI9"/>
<dbReference type="GeneID" id="42003080"/>
<dbReference type="GO" id="GO:0033573">
    <property type="term" value="C:high-affinity iron permease complex"/>
    <property type="evidence" value="ECO:0007669"/>
    <property type="project" value="InterPro"/>
</dbReference>
<comment type="caution">
    <text evidence="8">The sequence shown here is derived from an EMBL/GenBank/DDBJ whole genome shotgun (WGS) entry which is preliminary data.</text>
</comment>
<protein>
    <recommendedName>
        <fullName evidence="10">Iron permease FTR1</fullName>
    </recommendedName>
</protein>
<feature type="transmembrane region" description="Helical" evidence="7">
    <location>
        <begin position="48"/>
        <end position="71"/>
    </location>
</feature>
<dbReference type="Pfam" id="PF03239">
    <property type="entry name" value="FTR1"/>
    <property type="match status" value="1"/>
</dbReference>
<dbReference type="SUPFAM" id="SSF103473">
    <property type="entry name" value="MFS general substrate transporter"/>
    <property type="match status" value="1"/>
</dbReference>
<gene>
    <name evidence="8" type="ORF">SmJEL517_g01855</name>
</gene>
<feature type="transmembrane region" description="Helical" evidence="7">
    <location>
        <begin position="194"/>
        <end position="215"/>
    </location>
</feature>
<dbReference type="InterPro" id="IPR036259">
    <property type="entry name" value="MFS_trans_sf"/>
</dbReference>
<organism evidence="8 9">
    <name type="scientific">Synchytrium microbalum</name>
    <dbReference type="NCBI Taxonomy" id="1806994"/>
    <lineage>
        <taxon>Eukaryota</taxon>
        <taxon>Fungi</taxon>
        <taxon>Fungi incertae sedis</taxon>
        <taxon>Chytridiomycota</taxon>
        <taxon>Chytridiomycota incertae sedis</taxon>
        <taxon>Chytridiomycetes</taxon>
        <taxon>Synchytriales</taxon>
        <taxon>Synchytriaceae</taxon>
        <taxon>Synchytrium</taxon>
    </lineage>
</organism>
<feature type="transmembrane region" description="Helical" evidence="7">
    <location>
        <begin position="227"/>
        <end position="249"/>
    </location>
</feature>
<accession>A0A507CEI9</accession>
<feature type="transmembrane region" description="Helical" evidence="7">
    <location>
        <begin position="164"/>
        <end position="188"/>
    </location>
</feature>